<gene>
    <name evidence="2" type="ORF">HNQ88_003089</name>
</gene>
<sequence length="226" mass="25611">MPKLEVLKIYSYEDSKRSKQMGSFECEINPESFNVYQENLYSSVNTINASLPHTAFNSGGKSTIKATIILEASGLMTINENSAQTVNDQITDLKKNTVDFSGKIHQPPFLKLVWGTLSVFYCRATNIKIDYQKFDEDGVPLIAQAELDFVEDEDFGTQQKKNNKQSPDLYHVHRVEESQSLAYISYLYYNNVDHIQLIAQANELDNLYACKPGDELLIPPLNPLQS</sequence>
<organism evidence="2 3">
    <name type="scientific">Aureibacter tunicatorum</name>
    <dbReference type="NCBI Taxonomy" id="866807"/>
    <lineage>
        <taxon>Bacteria</taxon>
        <taxon>Pseudomonadati</taxon>
        <taxon>Bacteroidota</taxon>
        <taxon>Cytophagia</taxon>
        <taxon>Cytophagales</taxon>
        <taxon>Persicobacteraceae</taxon>
        <taxon>Aureibacter</taxon>
    </lineage>
</organism>
<dbReference type="EMBL" id="JAVDQD010000003">
    <property type="protein sequence ID" value="MDR6240041.1"/>
    <property type="molecule type" value="Genomic_DNA"/>
</dbReference>
<keyword evidence="3" id="KW-1185">Reference proteome</keyword>
<protein>
    <recommendedName>
        <fullName evidence="1">Contractile injection system tube protein N-terminal domain-containing protein</fullName>
    </recommendedName>
</protein>
<evidence type="ECO:0000313" key="2">
    <source>
        <dbReference type="EMBL" id="MDR6240041.1"/>
    </source>
</evidence>
<name>A0AAE4BSR2_9BACT</name>
<dbReference type="RefSeq" id="WP_309939866.1">
    <property type="nucleotide sequence ID" value="NZ_AP025305.1"/>
</dbReference>
<proteinExistence type="predicted"/>
<dbReference type="Proteomes" id="UP001185092">
    <property type="component" value="Unassembled WGS sequence"/>
</dbReference>
<reference evidence="2" key="1">
    <citation type="submission" date="2023-07" db="EMBL/GenBank/DDBJ databases">
        <title>Genomic Encyclopedia of Type Strains, Phase IV (KMG-IV): sequencing the most valuable type-strain genomes for metagenomic binning, comparative biology and taxonomic classification.</title>
        <authorList>
            <person name="Goeker M."/>
        </authorList>
    </citation>
    <scope>NUCLEOTIDE SEQUENCE</scope>
    <source>
        <strain evidence="2">DSM 26174</strain>
    </source>
</reference>
<accession>A0AAE4BSR2</accession>
<evidence type="ECO:0000259" key="1">
    <source>
        <dbReference type="Pfam" id="PF19266"/>
    </source>
</evidence>
<dbReference type="Pfam" id="PF19266">
    <property type="entry name" value="CIS_tube"/>
    <property type="match status" value="1"/>
</dbReference>
<dbReference type="InterPro" id="IPR045361">
    <property type="entry name" value="CIS_tube_prot_N"/>
</dbReference>
<feature type="domain" description="Contractile injection system tube protein N-terminal" evidence="1">
    <location>
        <begin position="3"/>
        <end position="158"/>
    </location>
</feature>
<dbReference type="AlphaFoldDB" id="A0AAE4BSR2"/>
<comment type="caution">
    <text evidence="2">The sequence shown here is derived from an EMBL/GenBank/DDBJ whole genome shotgun (WGS) entry which is preliminary data.</text>
</comment>
<evidence type="ECO:0000313" key="3">
    <source>
        <dbReference type="Proteomes" id="UP001185092"/>
    </source>
</evidence>